<evidence type="ECO:0000313" key="2">
    <source>
        <dbReference type="EMBL" id="CAK0789856.1"/>
    </source>
</evidence>
<organism evidence="2 3">
    <name type="scientific">Prorocentrum cordatum</name>
    <dbReference type="NCBI Taxonomy" id="2364126"/>
    <lineage>
        <taxon>Eukaryota</taxon>
        <taxon>Sar</taxon>
        <taxon>Alveolata</taxon>
        <taxon>Dinophyceae</taxon>
        <taxon>Prorocentrales</taxon>
        <taxon>Prorocentraceae</taxon>
        <taxon>Prorocentrum</taxon>
    </lineage>
</organism>
<feature type="compositionally biased region" description="Low complexity" evidence="1">
    <location>
        <begin position="592"/>
        <end position="602"/>
    </location>
</feature>
<feature type="region of interest" description="Disordered" evidence="1">
    <location>
        <begin position="576"/>
        <end position="623"/>
    </location>
</feature>
<gene>
    <name evidence="2" type="ORF">PCOR1329_LOCUS1306</name>
</gene>
<protein>
    <submittedName>
        <fullName evidence="2">Uncharacterized protein</fullName>
    </submittedName>
</protein>
<comment type="caution">
    <text evidence="2">The sequence shown here is derived from an EMBL/GenBank/DDBJ whole genome shotgun (WGS) entry which is preliminary data.</text>
</comment>
<evidence type="ECO:0000313" key="3">
    <source>
        <dbReference type="Proteomes" id="UP001189429"/>
    </source>
</evidence>
<feature type="region of interest" description="Disordered" evidence="1">
    <location>
        <begin position="928"/>
        <end position="991"/>
    </location>
</feature>
<accession>A0ABN9PAN6</accession>
<reference evidence="2" key="1">
    <citation type="submission" date="2023-10" db="EMBL/GenBank/DDBJ databases">
        <authorList>
            <person name="Chen Y."/>
            <person name="Shah S."/>
            <person name="Dougan E. K."/>
            <person name="Thang M."/>
            <person name="Chan C."/>
        </authorList>
    </citation>
    <scope>NUCLEOTIDE SEQUENCE [LARGE SCALE GENOMIC DNA]</scope>
</reference>
<feature type="region of interest" description="Disordered" evidence="1">
    <location>
        <begin position="1"/>
        <end position="37"/>
    </location>
</feature>
<sequence>MGDNVPQALQFEPEGLDEARGVPPPPQPPAGARRQRAPANATENLCAIGCGCVKVKGSSFCTEHKKTVNNVTNETKKQTGGRGEEWQEFTKAKQELSPLFLQMITQAHTVKQSAGRGQKTASFNAIQFFRKDAIIKRNVTGGKAVWKTFFGFANHCKTEYGWSAHRCKLEWEYVAGNTKPEHKSTTTDRVTGEKIEWMCIEMENYEVKEKEIEQRAEVVRSGNVKKQFLEADADSMFGQAKAVAAGMTLSAPDGTRHFPSNGQLGALPEAAWGEDEEAADLAPLVAPLAGPPGAPSSEVSPTDNPGGSTGPGGAKRRKATFDFGTNLNKIRRKLGAAIQVATKLEADVCTKYKEVKEKMTGPETDDFKDELATAQARMGLLTALSLKPDDAYLEKEVKAESSTFASLARAADFLKKTSSEHQSNVPDAIKDILNEARDPRDEAQGDGATLEGRREVRSWMGAASVRTIVNYLANATKKVLEDPAVVDRALMNMKSAHIVLLKWQEAQAQFIRDGETLPVQDLDECQPFVILSVMAEYHICEANEESLKVFEAQVMDAVKKSKELVDRVKTGVQALSKAVDTSRTQKRRAQTKADNAAAATASKRARTGSNGAGQAGRTAAAAPQKATLPFLQPQPQENTGATGDVAGRQLVELCQKMSRFGNLEELTEAHRNNTLDKTKPYVVLNANELLSLALKPHVKTSTTTFMAQMPGTEQVKQRKKVQCTVLPTVSATLAPALMSFVPDNIAMKQSPPLSQWGCNVDMMSVGFEHHCVGNIRYQYKGSREIVCAPYEFVYDCMGNLNGGDVEVSKTNTVSNIAEDFFEMELSGAEIVKVEAAMHDAGCFVKGTVPPNSVVFIPAGYVVCEMGIGDEPIFGWRVQCVEDGTAAMRLRTLKTHMERYTTKEESKVLECICNIEEAISKNCAGGSGSGSAAASASAPPPPASLFANFGQSSTVVKKEEPPSAEAPQSLDSASTETAPAVGAPEDAPATQG</sequence>
<feature type="region of interest" description="Disordered" evidence="1">
    <location>
        <begin position="285"/>
        <end position="319"/>
    </location>
</feature>
<feature type="compositionally biased region" description="Polar residues" evidence="1">
    <location>
        <begin position="297"/>
        <end position="306"/>
    </location>
</feature>
<dbReference type="EMBL" id="CAUYUJ010000316">
    <property type="protein sequence ID" value="CAK0789856.1"/>
    <property type="molecule type" value="Genomic_DNA"/>
</dbReference>
<dbReference type="Proteomes" id="UP001189429">
    <property type="component" value="Unassembled WGS sequence"/>
</dbReference>
<keyword evidence="3" id="KW-1185">Reference proteome</keyword>
<name>A0ABN9PAN6_9DINO</name>
<evidence type="ECO:0000256" key="1">
    <source>
        <dbReference type="SAM" id="MobiDB-lite"/>
    </source>
</evidence>
<proteinExistence type="predicted"/>